<dbReference type="EMBL" id="KE721319">
    <property type="protein sequence ID" value="ERF70373.1"/>
    <property type="molecule type" value="Genomic_DNA"/>
</dbReference>
<feature type="region of interest" description="Disordered" evidence="2">
    <location>
        <begin position="100"/>
        <end position="137"/>
    </location>
</feature>
<evidence type="ECO:0000259" key="3">
    <source>
        <dbReference type="Pfam" id="PF01612"/>
    </source>
</evidence>
<feature type="region of interest" description="Disordered" evidence="2">
    <location>
        <begin position="1"/>
        <end position="26"/>
    </location>
</feature>
<dbReference type="GeneID" id="19240145"/>
<dbReference type="PANTHER" id="PTHR43040">
    <property type="entry name" value="RIBONUCLEASE D"/>
    <property type="match status" value="1"/>
</dbReference>
<gene>
    <name evidence="4" type="ORF">EPUS_05192</name>
</gene>
<dbReference type="Pfam" id="PF01612">
    <property type="entry name" value="DNA_pol_A_exo1"/>
    <property type="match status" value="1"/>
</dbReference>
<evidence type="ECO:0000313" key="5">
    <source>
        <dbReference type="Proteomes" id="UP000019373"/>
    </source>
</evidence>
<sequence>MSNHQDLGGSTPRKDNIDDVPPQNVQTFNPDILSALREILENMKDVRKDIQEVRNQVQDVRDDIHNISNEVQDLRQDTGNAYQEARDVRHLVSEINRELADLRSGRQTSQTSQNTEGQDDCRGWESDDQNGWGEGLHEARPQAGFIDHAVPKSVDEAIAERRGGDMFAGDSSEGLRESSGKNTGSSSHWETATDLDSCVVKEEMPDAASEFNMKDPKNIQPLDDYHLDEFRADMVQIAELATKFNKLPADAFSTMNEETKSLFVEITTVADQIRPKVAALAEFSHNSYTVVDTKEKVAEMVNTLTALPIDEPNIAVDLEGKKLGRDGPLYILIIHDYKAEHTYIVDVHTLQLEAFDTCGADEEKNLRWILESAETPKLIYDVRQDSEALYHQFDIRLDGILDVQLFKLADMSHSFESPARYRTGLFKAICYSIDMTMEVQNKWLHIKDVGKQLWNPDQGGSWDRFTEKNKCRAIIEYCLVDVVHLRTLYRRFSKGLSERWLARIKATTKESIEETWKDDYESSGAEGPWEQQY</sequence>
<reference evidence="5" key="1">
    <citation type="journal article" date="2014" name="BMC Genomics">
        <title>Genome characteristics reveal the impact of lichenization on lichen-forming fungus Endocarpon pusillum Hedwig (Verrucariales, Ascomycota).</title>
        <authorList>
            <person name="Wang Y.-Y."/>
            <person name="Liu B."/>
            <person name="Zhang X.-Y."/>
            <person name="Zhou Q.-M."/>
            <person name="Zhang T."/>
            <person name="Li H."/>
            <person name="Yu Y.-F."/>
            <person name="Zhang X.-L."/>
            <person name="Hao X.-Y."/>
            <person name="Wang M."/>
            <person name="Wang L."/>
            <person name="Wei J.-C."/>
        </authorList>
    </citation>
    <scope>NUCLEOTIDE SEQUENCE [LARGE SCALE GENOMIC DNA]</scope>
    <source>
        <strain evidence="5">Z07020 / HMAS-L-300199</strain>
    </source>
</reference>
<dbReference type="PANTHER" id="PTHR43040:SF1">
    <property type="entry name" value="RIBONUCLEASE D"/>
    <property type="match status" value="1"/>
</dbReference>
<name>U1GE61_ENDPU</name>
<proteinExistence type="predicted"/>
<dbReference type="GO" id="GO:0003676">
    <property type="term" value="F:nucleic acid binding"/>
    <property type="evidence" value="ECO:0007669"/>
    <property type="project" value="InterPro"/>
</dbReference>
<feature type="compositionally biased region" description="Polar residues" evidence="2">
    <location>
        <begin position="105"/>
        <end position="116"/>
    </location>
</feature>
<dbReference type="eggNOG" id="ENOG502S8YH">
    <property type="taxonomic scope" value="Eukaryota"/>
</dbReference>
<dbReference type="InterPro" id="IPR002562">
    <property type="entry name" value="3'-5'_exonuclease_dom"/>
</dbReference>
<dbReference type="SUPFAM" id="SSF53098">
    <property type="entry name" value="Ribonuclease H-like"/>
    <property type="match status" value="1"/>
</dbReference>
<feature type="domain" description="3'-5' exonuclease" evidence="3">
    <location>
        <begin position="288"/>
        <end position="494"/>
    </location>
</feature>
<keyword evidence="1" id="KW-0175">Coiled coil</keyword>
<dbReference type="HOGENOM" id="CLU_510922_0_0_1"/>
<dbReference type="InterPro" id="IPR036397">
    <property type="entry name" value="RNaseH_sf"/>
</dbReference>
<evidence type="ECO:0000313" key="4">
    <source>
        <dbReference type="EMBL" id="ERF70373.1"/>
    </source>
</evidence>
<dbReference type="GO" id="GO:0008408">
    <property type="term" value="F:3'-5' exonuclease activity"/>
    <property type="evidence" value="ECO:0007669"/>
    <property type="project" value="InterPro"/>
</dbReference>
<evidence type="ECO:0000256" key="2">
    <source>
        <dbReference type="SAM" id="MobiDB-lite"/>
    </source>
</evidence>
<dbReference type="OrthoDB" id="26838at2759"/>
<protein>
    <recommendedName>
        <fullName evidence="3">3'-5' exonuclease domain-containing protein</fullName>
    </recommendedName>
</protein>
<feature type="compositionally biased region" description="Polar residues" evidence="2">
    <location>
        <begin position="180"/>
        <end position="190"/>
    </location>
</feature>
<dbReference type="AlphaFoldDB" id="U1GE61"/>
<accession>U1GE61</accession>
<feature type="coiled-coil region" evidence="1">
    <location>
        <begin position="33"/>
        <end position="77"/>
    </location>
</feature>
<dbReference type="RefSeq" id="XP_007803940.1">
    <property type="nucleotide sequence ID" value="XM_007805749.1"/>
</dbReference>
<dbReference type="Gene3D" id="3.30.420.10">
    <property type="entry name" value="Ribonuclease H-like superfamily/Ribonuclease H"/>
    <property type="match status" value="1"/>
</dbReference>
<evidence type="ECO:0000256" key="1">
    <source>
        <dbReference type="SAM" id="Coils"/>
    </source>
</evidence>
<dbReference type="Proteomes" id="UP000019373">
    <property type="component" value="Unassembled WGS sequence"/>
</dbReference>
<dbReference type="InterPro" id="IPR012337">
    <property type="entry name" value="RNaseH-like_sf"/>
</dbReference>
<keyword evidence="5" id="KW-1185">Reference proteome</keyword>
<dbReference type="GO" id="GO:0006139">
    <property type="term" value="P:nucleobase-containing compound metabolic process"/>
    <property type="evidence" value="ECO:0007669"/>
    <property type="project" value="InterPro"/>
</dbReference>
<feature type="region of interest" description="Disordered" evidence="2">
    <location>
        <begin position="164"/>
        <end position="190"/>
    </location>
</feature>
<organism evidence="4 5">
    <name type="scientific">Endocarpon pusillum (strain Z07020 / HMAS-L-300199)</name>
    <name type="common">Lichen-forming fungus</name>
    <dbReference type="NCBI Taxonomy" id="1263415"/>
    <lineage>
        <taxon>Eukaryota</taxon>
        <taxon>Fungi</taxon>
        <taxon>Dikarya</taxon>
        <taxon>Ascomycota</taxon>
        <taxon>Pezizomycotina</taxon>
        <taxon>Eurotiomycetes</taxon>
        <taxon>Chaetothyriomycetidae</taxon>
        <taxon>Verrucariales</taxon>
        <taxon>Verrucariaceae</taxon>
        <taxon>Endocarpon</taxon>
    </lineage>
</organism>